<organism evidence="1 2">
    <name type="scientific">Vulcanisaeta distributa (strain DSM 14429 / JCM 11212 / NBRC 100878 / IC-017)</name>
    <dbReference type="NCBI Taxonomy" id="572478"/>
    <lineage>
        <taxon>Archaea</taxon>
        <taxon>Thermoproteota</taxon>
        <taxon>Thermoprotei</taxon>
        <taxon>Thermoproteales</taxon>
        <taxon>Thermoproteaceae</taxon>
        <taxon>Vulcanisaeta</taxon>
    </lineage>
</organism>
<accession>E1QRH7</accession>
<dbReference type="EMBL" id="CP002100">
    <property type="protein sequence ID" value="ADN51791.1"/>
    <property type="molecule type" value="Genomic_DNA"/>
</dbReference>
<sequence>MVREFVFNEGCVVIDNVRLPIDVARALSNYGCSFTGWTALAIHAGSKLLILYHPNYLEIACPDIEAVVSGLRRLELVIWRGRRWATVGWVYRPLRVALGELRIFSEEVSSEGERCGLGVASIIDAARHIMRFRERVRDLRLVERYSNGRVRIPTGLMTAKHHF</sequence>
<dbReference type="eggNOG" id="arCOG09841">
    <property type="taxonomic scope" value="Archaea"/>
</dbReference>
<dbReference type="HOGENOM" id="CLU_1754778_0_0_2"/>
<dbReference type="RefSeq" id="WP_013337516.1">
    <property type="nucleotide sequence ID" value="NC_014537.1"/>
</dbReference>
<dbReference type="Proteomes" id="UP000006681">
    <property type="component" value="Chromosome"/>
</dbReference>
<reference evidence="1 2" key="1">
    <citation type="journal article" date="2010" name="Stand. Genomic Sci.">
        <title>Complete genome sequence of Vulcanisaeta distributa type strain (IC-017).</title>
        <authorList>
            <person name="Mavromatis K."/>
            <person name="Sikorski J."/>
            <person name="Pabst E."/>
            <person name="Teshima H."/>
            <person name="Lapidus A."/>
            <person name="Lucas S."/>
            <person name="Nolan M."/>
            <person name="Glavina Del Rio T."/>
            <person name="Cheng J.F."/>
            <person name="Bruce D."/>
            <person name="Goodwin L."/>
            <person name="Pitluck S."/>
            <person name="Liolios K."/>
            <person name="Ivanova N."/>
            <person name="Mikhailova N."/>
            <person name="Pati A."/>
            <person name="Chen A."/>
            <person name="Palaniappan K."/>
            <person name="Land M."/>
            <person name="Hauser L."/>
            <person name="Chang Y.J."/>
            <person name="Jeffries C.D."/>
            <person name="Rohde M."/>
            <person name="Spring S."/>
            <person name="Goker M."/>
            <person name="Wirth R."/>
            <person name="Woyke T."/>
            <person name="Bristow J."/>
            <person name="Eisen J.A."/>
            <person name="Markowitz V."/>
            <person name="Hugenholtz P."/>
            <person name="Klenk H.P."/>
            <person name="Kyrpides N.C."/>
        </authorList>
    </citation>
    <scope>NUCLEOTIDE SEQUENCE [LARGE SCALE GENOMIC DNA]</scope>
    <source>
        <strain evidence="2">DSM 14429 / JCM 11212 / NBRC 100878 / IC-017</strain>
    </source>
</reference>
<proteinExistence type="predicted"/>
<dbReference type="AlphaFoldDB" id="E1QRH7"/>
<dbReference type="KEGG" id="vdi:Vdis_2425"/>
<name>E1QRH7_VULDI</name>
<dbReference type="GeneID" id="9753382"/>
<gene>
    <name evidence="1" type="ordered locus">Vdis_2425</name>
</gene>
<protein>
    <submittedName>
        <fullName evidence="1">Uncharacterized protein</fullName>
    </submittedName>
</protein>
<reference evidence="2" key="2">
    <citation type="journal article" date="2010" name="Stand. Genomic Sci.">
        <title>Complete genome sequence of Vulcanisaeta distributa type strain (IC-017T).</title>
        <authorList>
            <person name="Mavromatis K."/>
            <person name="Sikorski J."/>
            <person name="Pabst E."/>
            <person name="Teshima H."/>
            <person name="Lapidus A."/>
            <person name="Lucas S."/>
            <person name="Nolan M."/>
            <person name="Glavina Del Rio T."/>
            <person name="Cheng J."/>
            <person name="Bruce D."/>
            <person name="Goodwin L."/>
            <person name="Pitluck S."/>
            <person name="Liolios K."/>
            <person name="Ivanova N."/>
            <person name="Mikhailova N."/>
            <person name="Pati A."/>
            <person name="Chen A."/>
            <person name="Palaniappan K."/>
            <person name="Land M."/>
            <person name="Hauser L."/>
            <person name="Chang Y."/>
            <person name="Jeffries C."/>
            <person name="Rohde M."/>
            <person name="Spring S."/>
            <person name="Goker M."/>
            <person name="Wirth R."/>
            <person name="Woyke T."/>
            <person name="Bristow J."/>
            <person name="Eisen J."/>
            <person name="Markowitz V."/>
            <person name="Hugenholtz P."/>
            <person name="Klenk H."/>
            <person name="Kyrpides N."/>
        </authorList>
    </citation>
    <scope>NUCLEOTIDE SEQUENCE [LARGE SCALE GENOMIC DNA]</scope>
    <source>
        <strain evidence="2">DSM 14429 / JCM 11212 / NBRC 100878 / IC-017</strain>
    </source>
</reference>
<evidence type="ECO:0000313" key="1">
    <source>
        <dbReference type="EMBL" id="ADN51791.1"/>
    </source>
</evidence>
<evidence type="ECO:0000313" key="2">
    <source>
        <dbReference type="Proteomes" id="UP000006681"/>
    </source>
</evidence>
<dbReference type="OrthoDB" id="23660at2157"/>
<keyword evidence="2" id="KW-1185">Reference proteome</keyword>
<dbReference type="STRING" id="572478.Vdis_2425"/>